<feature type="non-terminal residue" evidence="1">
    <location>
        <position position="213"/>
    </location>
</feature>
<name>A0ABN9V415_9DINO</name>
<sequence length="213" mass="23400">MSTRTLEQRRAQTANSRQALAARRELGRQRREQAAAAAAVAQENTLNGYEERRLVAHWSAWAGNAWVEQREQVRPVRAADSRGELLELVCVECSEFIGAELYANCNRCGLPVRAPCGYRGYRGGIPAPFWHGLPRPTGGSAYLGDREVEAAAARGREARWQVFRAGDAAPLERPPRAGDPCKGRLEAMGGARRVIPMIGEHRAALAELDSQTL</sequence>
<protein>
    <submittedName>
        <fullName evidence="1">Uncharacterized protein</fullName>
    </submittedName>
</protein>
<accession>A0ABN9V415</accession>
<evidence type="ECO:0000313" key="2">
    <source>
        <dbReference type="Proteomes" id="UP001189429"/>
    </source>
</evidence>
<dbReference type="Proteomes" id="UP001189429">
    <property type="component" value="Unassembled WGS sequence"/>
</dbReference>
<gene>
    <name evidence="1" type="ORF">PCOR1329_LOCUS54341</name>
</gene>
<dbReference type="EMBL" id="CAUYUJ010016638">
    <property type="protein sequence ID" value="CAK0867391.1"/>
    <property type="molecule type" value="Genomic_DNA"/>
</dbReference>
<evidence type="ECO:0000313" key="1">
    <source>
        <dbReference type="EMBL" id="CAK0867391.1"/>
    </source>
</evidence>
<reference evidence="1" key="1">
    <citation type="submission" date="2023-10" db="EMBL/GenBank/DDBJ databases">
        <authorList>
            <person name="Chen Y."/>
            <person name="Shah S."/>
            <person name="Dougan E. K."/>
            <person name="Thang M."/>
            <person name="Chan C."/>
        </authorList>
    </citation>
    <scope>NUCLEOTIDE SEQUENCE [LARGE SCALE GENOMIC DNA]</scope>
</reference>
<organism evidence="1 2">
    <name type="scientific">Prorocentrum cordatum</name>
    <dbReference type="NCBI Taxonomy" id="2364126"/>
    <lineage>
        <taxon>Eukaryota</taxon>
        <taxon>Sar</taxon>
        <taxon>Alveolata</taxon>
        <taxon>Dinophyceae</taxon>
        <taxon>Prorocentrales</taxon>
        <taxon>Prorocentraceae</taxon>
        <taxon>Prorocentrum</taxon>
    </lineage>
</organism>
<proteinExistence type="predicted"/>
<keyword evidence="2" id="KW-1185">Reference proteome</keyword>
<comment type="caution">
    <text evidence="1">The sequence shown here is derived from an EMBL/GenBank/DDBJ whole genome shotgun (WGS) entry which is preliminary data.</text>
</comment>